<evidence type="ECO:0000256" key="2">
    <source>
        <dbReference type="ARBA" id="ARBA00012425"/>
    </source>
</evidence>
<feature type="domain" description="Protein kinase" evidence="12">
    <location>
        <begin position="21"/>
        <end position="283"/>
    </location>
</feature>
<feature type="binding site" evidence="10">
    <location>
        <position position="50"/>
    </location>
    <ligand>
        <name>ATP</name>
        <dbReference type="ChEBI" id="CHEBI:30616"/>
    </ligand>
</feature>
<dbReference type="SUPFAM" id="SSF56112">
    <property type="entry name" value="Protein kinase-like (PK-like)"/>
    <property type="match status" value="1"/>
</dbReference>
<dbReference type="PROSITE" id="PS00108">
    <property type="entry name" value="PROTEIN_KINASE_ST"/>
    <property type="match status" value="1"/>
</dbReference>
<dbReference type="PANTHER" id="PTHR24056">
    <property type="entry name" value="CELL DIVISION PROTEIN KINASE"/>
    <property type="match status" value="1"/>
</dbReference>
<comment type="catalytic activity">
    <reaction evidence="9">
        <text>L-seryl-[protein] + ATP = O-phospho-L-seryl-[protein] + ADP + H(+)</text>
        <dbReference type="Rhea" id="RHEA:17989"/>
        <dbReference type="Rhea" id="RHEA-COMP:9863"/>
        <dbReference type="Rhea" id="RHEA-COMP:11604"/>
        <dbReference type="ChEBI" id="CHEBI:15378"/>
        <dbReference type="ChEBI" id="CHEBI:29999"/>
        <dbReference type="ChEBI" id="CHEBI:30616"/>
        <dbReference type="ChEBI" id="CHEBI:83421"/>
        <dbReference type="ChEBI" id="CHEBI:456216"/>
        <dbReference type="EC" id="2.7.11.22"/>
    </reaction>
</comment>
<dbReference type="FunFam" id="1.10.510.10:FF:000611">
    <property type="entry name" value="CMGC family protein kinase"/>
    <property type="match status" value="1"/>
</dbReference>
<dbReference type="EC" id="2.7.11.22" evidence="2"/>
<keyword evidence="5 10" id="KW-0547">Nucleotide-binding</keyword>
<dbReference type="InterPro" id="IPR011009">
    <property type="entry name" value="Kinase-like_dom_sf"/>
</dbReference>
<comment type="similarity">
    <text evidence="1">Belongs to the protein kinase superfamily. CMGC Ser/Thr protein kinase family. CDC2/CDKX subfamily.</text>
</comment>
<evidence type="ECO:0000256" key="3">
    <source>
        <dbReference type="ARBA" id="ARBA00022527"/>
    </source>
</evidence>
<evidence type="ECO:0000313" key="14">
    <source>
        <dbReference type="Proteomes" id="UP000243006"/>
    </source>
</evidence>
<dbReference type="AlphaFoldDB" id="A0A1Y3EZZ9"/>
<feature type="non-terminal residue" evidence="13">
    <location>
        <position position="283"/>
    </location>
</feature>
<name>A0A1Y3EZZ9_9BILA</name>
<dbReference type="GO" id="GO:0000082">
    <property type="term" value="P:G1/S transition of mitotic cell cycle"/>
    <property type="evidence" value="ECO:0007669"/>
    <property type="project" value="TreeGrafter"/>
</dbReference>
<dbReference type="InterPro" id="IPR008271">
    <property type="entry name" value="Ser/Thr_kinase_AS"/>
</dbReference>
<dbReference type="GO" id="GO:0005524">
    <property type="term" value="F:ATP binding"/>
    <property type="evidence" value="ECO:0007669"/>
    <property type="project" value="UniProtKB-UniRule"/>
</dbReference>
<dbReference type="InterPro" id="IPR017441">
    <property type="entry name" value="Protein_kinase_ATP_BS"/>
</dbReference>
<dbReference type="GO" id="GO:0030332">
    <property type="term" value="F:cyclin binding"/>
    <property type="evidence" value="ECO:0007669"/>
    <property type="project" value="TreeGrafter"/>
</dbReference>
<dbReference type="Pfam" id="PF00069">
    <property type="entry name" value="Pkinase"/>
    <property type="match status" value="1"/>
</dbReference>
<dbReference type="Gene3D" id="1.10.510.10">
    <property type="entry name" value="Transferase(Phosphotransferase) domain 1"/>
    <property type="match status" value="1"/>
</dbReference>
<evidence type="ECO:0000256" key="6">
    <source>
        <dbReference type="ARBA" id="ARBA00022777"/>
    </source>
</evidence>
<reference evidence="13 14" key="1">
    <citation type="submission" date="2015-04" db="EMBL/GenBank/DDBJ databases">
        <title>Draft genome of the roundworm Trichinella nativa.</title>
        <authorList>
            <person name="Mitreva M."/>
        </authorList>
    </citation>
    <scope>NUCLEOTIDE SEQUENCE [LARGE SCALE GENOMIC DNA]</scope>
    <source>
        <strain evidence="13 14">ISS45</strain>
    </source>
</reference>
<dbReference type="GO" id="GO:0007165">
    <property type="term" value="P:signal transduction"/>
    <property type="evidence" value="ECO:0007669"/>
    <property type="project" value="TreeGrafter"/>
</dbReference>
<evidence type="ECO:0000256" key="7">
    <source>
        <dbReference type="ARBA" id="ARBA00022840"/>
    </source>
</evidence>
<dbReference type="InterPro" id="IPR000719">
    <property type="entry name" value="Prot_kinase_dom"/>
</dbReference>
<comment type="catalytic activity">
    <reaction evidence="8">
        <text>L-threonyl-[protein] + ATP = O-phospho-L-threonyl-[protein] + ADP + H(+)</text>
        <dbReference type="Rhea" id="RHEA:46608"/>
        <dbReference type="Rhea" id="RHEA-COMP:11060"/>
        <dbReference type="Rhea" id="RHEA-COMP:11605"/>
        <dbReference type="ChEBI" id="CHEBI:15378"/>
        <dbReference type="ChEBI" id="CHEBI:30013"/>
        <dbReference type="ChEBI" id="CHEBI:30616"/>
        <dbReference type="ChEBI" id="CHEBI:61977"/>
        <dbReference type="ChEBI" id="CHEBI:456216"/>
        <dbReference type="EC" id="2.7.11.22"/>
    </reaction>
</comment>
<dbReference type="GO" id="GO:0000307">
    <property type="term" value="C:cyclin-dependent protein kinase holoenzyme complex"/>
    <property type="evidence" value="ECO:0007669"/>
    <property type="project" value="TreeGrafter"/>
</dbReference>
<dbReference type="GO" id="GO:0010389">
    <property type="term" value="P:regulation of G2/M transition of mitotic cell cycle"/>
    <property type="evidence" value="ECO:0007669"/>
    <property type="project" value="TreeGrafter"/>
</dbReference>
<proteinExistence type="inferred from homology"/>
<dbReference type="Proteomes" id="UP000243006">
    <property type="component" value="Unassembled WGS sequence"/>
</dbReference>
<dbReference type="GO" id="GO:0010468">
    <property type="term" value="P:regulation of gene expression"/>
    <property type="evidence" value="ECO:0007669"/>
    <property type="project" value="TreeGrafter"/>
</dbReference>
<evidence type="ECO:0000256" key="10">
    <source>
        <dbReference type="PROSITE-ProRule" id="PRU10141"/>
    </source>
</evidence>
<protein>
    <recommendedName>
        <fullName evidence="2">cyclin-dependent kinase</fullName>
        <ecNumber evidence="2">2.7.11.22</ecNumber>
    </recommendedName>
</protein>
<keyword evidence="4" id="KW-0808">Transferase</keyword>
<evidence type="ECO:0000256" key="11">
    <source>
        <dbReference type="RuleBase" id="RU000304"/>
    </source>
</evidence>
<evidence type="ECO:0000256" key="9">
    <source>
        <dbReference type="ARBA" id="ARBA00048367"/>
    </source>
</evidence>
<evidence type="ECO:0000256" key="4">
    <source>
        <dbReference type="ARBA" id="ARBA00022679"/>
    </source>
</evidence>
<evidence type="ECO:0000256" key="1">
    <source>
        <dbReference type="ARBA" id="ARBA00006485"/>
    </source>
</evidence>
<organism evidence="13 14">
    <name type="scientific">Trichinella nativa</name>
    <dbReference type="NCBI Taxonomy" id="6335"/>
    <lineage>
        <taxon>Eukaryota</taxon>
        <taxon>Metazoa</taxon>
        <taxon>Ecdysozoa</taxon>
        <taxon>Nematoda</taxon>
        <taxon>Enoplea</taxon>
        <taxon>Dorylaimia</taxon>
        <taxon>Trichinellida</taxon>
        <taxon>Trichinellidae</taxon>
        <taxon>Trichinella</taxon>
    </lineage>
</organism>
<evidence type="ECO:0000256" key="5">
    <source>
        <dbReference type="ARBA" id="ARBA00022741"/>
    </source>
</evidence>
<dbReference type="EMBL" id="LVZM01001679">
    <property type="protein sequence ID" value="OUC49019.1"/>
    <property type="molecule type" value="Genomic_DNA"/>
</dbReference>
<dbReference type="Gene3D" id="3.30.200.20">
    <property type="entry name" value="Phosphorylase Kinase, domain 1"/>
    <property type="match status" value="2"/>
</dbReference>
<accession>A0A1Y3EZZ9</accession>
<sequence length="283" mass="32561">MNSSSDDDSSDSDFSDQPDCYKRLCHIGEGTYGVVYKGINVKSKRVVAMKKIKFDELLNLCVERDRIYLILEYMQCDLKQVMNDYYPRLPSKITKSLMWQLLKALSYCHLKRIMHRDLKPQNLLVNEFGILKVADFGLARSFSLPCRTYSHDVVTLWYRPPELLLGCEFYGASIDLWSAGCIFAEMICNEPLFCGDSEIDQLFKIFQILGTPNAVVWPEFPNLPDSSSEFPFWTSVKDLKSVVRGISNSEKELLQMLKHRLENRLREALTEKYNCGKDVASAS</sequence>
<evidence type="ECO:0000313" key="13">
    <source>
        <dbReference type="EMBL" id="OUC49019.1"/>
    </source>
</evidence>
<dbReference type="PROSITE" id="PS50011">
    <property type="entry name" value="PROTEIN_KINASE_DOM"/>
    <property type="match status" value="1"/>
</dbReference>
<gene>
    <name evidence="13" type="ORF">D917_05781</name>
</gene>
<dbReference type="SMART" id="SM00220">
    <property type="entry name" value="S_TKc"/>
    <property type="match status" value="1"/>
</dbReference>
<dbReference type="GO" id="GO:0004693">
    <property type="term" value="F:cyclin-dependent protein serine/threonine kinase activity"/>
    <property type="evidence" value="ECO:0007669"/>
    <property type="project" value="UniProtKB-EC"/>
</dbReference>
<dbReference type="GO" id="GO:0005737">
    <property type="term" value="C:cytoplasm"/>
    <property type="evidence" value="ECO:0007669"/>
    <property type="project" value="TreeGrafter"/>
</dbReference>
<evidence type="ECO:0000259" key="12">
    <source>
        <dbReference type="PROSITE" id="PS50011"/>
    </source>
</evidence>
<dbReference type="CDD" id="cd07829">
    <property type="entry name" value="STKc_CDK_like"/>
    <property type="match status" value="1"/>
</dbReference>
<dbReference type="InterPro" id="IPR050108">
    <property type="entry name" value="CDK"/>
</dbReference>
<keyword evidence="7 10" id="KW-0067">ATP-binding</keyword>
<keyword evidence="6 13" id="KW-0418">Kinase</keyword>
<dbReference type="GO" id="GO:0005634">
    <property type="term" value="C:nucleus"/>
    <property type="evidence" value="ECO:0007669"/>
    <property type="project" value="TreeGrafter"/>
</dbReference>
<dbReference type="PANTHER" id="PTHR24056:SF254">
    <property type="entry name" value="CYCLIN-DEPENDENT KINASE 2"/>
    <property type="match status" value="1"/>
</dbReference>
<comment type="caution">
    <text evidence="13">The sequence shown here is derived from an EMBL/GenBank/DDBJ whole genome shotgun (WGS) entry which is preliminary data.</text>
</comment>
<dbReference type="PROSITE" id="PS00107">
    <property type="entry name" value="PROTEIN_KINASE_ATP"/>
    <property type="match status" value="1"/>
</dbReference>
<evidence type="ECO:0000256" key="8">
    <source>
        <dbReference type="ARBA" id="ARBA00047811"/>
    </source>
</evidence>
<keyword evidence="3 11" id="KW-0723">Serine/threonine-protein kinase</keyword>